<protein>
    <submittedName>
        <fullName evidence="3">UbiE family methyltransferase</fullName>
        <ecNumber evidence="3">2.1.1.-</ecNumber>
    </submittedName>
</protein>
<dbReference type="CDD" id="cd02440">
    <property type="entry name" value="AdoMet_MTases"/>
    <property type="match status" value="1"/>
</dbReference>
<evidence type="ECO:0000256" key="1">
    <source>
        <dbReference type="SAM" id="SignalP"/>
    </source>
</evidence>
<reference evidence="3" key="1">
    <citation type="submission" date="2023-06" db="EMBL/GenBank/DDBJ databases">
        <title>Survivors Of The Sea: Transcriptome response of Skeletonema marinoi to long-term dormancy.</title>
        <authorList>
            <person name="Pinder M.I.M."/>
            <person name="Kourtchenko O."/>
            <person name="Robertson E.K."/>
            <person name="Larsson T."/>
            <person name="Maumus F."/>
            <person name="Osuna-Cruz C.M."/>
            <person name="Vancaester E."/>
            <person name="Stenow R."/>
            <person name="Vandepoele K."/>
            <person name="Ploug H."/>
            <person name="Bruchert V."/>
            <person name="Godhe A."/>
            <person name="Topel M."/>
        </authorList>
    </citation>
    <scope>NUCLEOTIDE SEQUENCE</scope>
    <source>
        <strain evidence="3">R05AC</strain>
    </source>
</reference>
<keyword evidence="3" id="KW-0489">Methyltransferase</keyword>
<evidence type="ECO:0000259" key="2">
    <source>
        <dbReference type="Pfam" id="PF08241"/>
    </source>
</evidence>
<organism evidence="3 4">
    <name type="scientific">Skeletonema marinoi</name>
    <dbReference type="NCBI Taxonomy" id="267567"/>
    <lineage>
        <taxon>Eukaryota</taxon>
        <taxon>Sar</taxon>
        <taxon>Stramenopiles</taxon>
        <taxon>Ochrophyta</taxon>
        <taxon>Bacillariophyta</taxon>
        <taxon>Coscinodiscophyceae</taxon>
        <taxon>Thalassiosirophycidae</taxon>
        <taxon>Thalassiosirales</taxon>
        <taxon>Skeletonemataceae</taxon>
        <taxon>Skeletonema</taxon>
        <taxon>Skeletonema marinoi-dohrnii complex</taxon>
    </lineage>
</organism>
<keyword evidence="1" id="KW-0732">Signal</keyword>
<dbReference type="AlphaFoldDB" id="A0AAD8XZA3"/>
<dbReference type="GO" id="GO:0032259">
    <property type="term" value="P:methylation"/>
    <property type="evidence" value="ECO:0007669"/>
    <property type="project" value="UniProtKB-KW"/>
</dbReference>
<feature type="chain" id="PRO_5042125706" evidence="1">
    <location>
        <begin position="23"/>
        <end position="327"/>
    </location>
</feature>
<name>A0AAD8XZA3_9STRA</name>
<dbReference type="PANTHER" id="PTHR43036">
    <property type="entry name" value="OSJNBB0011N17.9 PROTEIN"/>
    <property type="match status" value="1"/>
</dbReference>
<comment type="caution">
    <text evidence="3">The sequence shown here is derived from an EMBL/GenBank/DDBJ whole genome shotgun (WGS) entry which is preliminary data.</text>
</comment>
<dbReference type="SUPFAM" id="SSF53335">
    <property type="entry name" value="S-adenosyl-L-methionine-dependent methyltransferases"/>
    <property type="match status" value="1"/>
</dbReference>
<dbReference type="Pfam" id="PF08241">
    <property type="entry name" value="Methyltransf_11"/>
    <property type="match status" value="1"/>
</dbReference>
<keyword evidence="3" id="KW-0808">Transferase</keyword>
<dbReference type="PROSITE" id="PS51257">
    <property type="entry name" value="PROKAR_LIPOPROTEIN"/>
    <property type="match status" value="1"/>
</dbReference>
<dbReference type="InterPro" id="IPR013216">
    <property type="entry name" value="Methyltransf_11"/>
</dbReference>
<dbReference type="EC" id="2.1.1.-" evidence="3"/>
<proteinExistence type="predicted"/>
<dbReference type="PANTHER" id="PTHR43036:SF2">
    <property type="entry name" value="OS04G0481300 PROTEIN"/>
    <property type="match status" value="1"/>
</dbReference>
<dbReference type="Proteomes" id="UP001224775">
    <property type="component" value="Unassembled WGS sequence"/>
</dbReference>
<dbReference type="InterPro" id="IPR029063">
    <property type="entry name" value="SAM-dependent_MTases_sf"/>
</dbReference>
<feature type="domain" description="Methyltransferase type 11" evidence="2">
    <location>
        <begin position="214"/>
        <end position="263"/>
    </location>
</feature>
<evidence type="ECO:0000313" key="4">
    <source>
        <dbReference type="Proteomes" id="UP001224775"/>
    </source>
</evidence>
<dbReference type="EMBL" id="JATAAI010000028">
    <property type="protein sequence ID" value="KAK1736686.1"/>
    <property type="molecule type" value="Genomic_DNA"/>
</dbReference>
<dbReference type="GO" id="GO:0008757">
    <property type="term" value="F:S-adenosylmethionine-dependent methyltransferase activity"/>
    <property type="evidence" value="ECO:0007669"/>
    <property type="project" value="InterPro"/>
</dbReference>
<sequence length="327" mass="36687">MKIGYWLAAAVAAACCAPPSCALSFSRAKSITRSNFIQSTASAIFFSDIVASTPACAADKDKMQQNPRYIENEVQMKYGDDSKGNPRTRGVLVRRFTGDSTPYSFKTSPVSLVKEWPESPPFTQKDFFRADEGDDENFYTLPRLVYHIDEPAVASLTQYYRANIKPGSSILDICSSWVSHYPLEFKDNMKRISATGMNPLELMANDQLTDYEARNLNINPALPYEDNSFDVVTCVVSIDYLIKPIESLKEVHRVLKPGGKVIISQSNRCFPSKAISMWLNMNDRQHLELINGYLQYAGFGKAQAYDITASVPGERFNDPMFIVEVTK</sequence>
<keyword evidence="4" id="KW-1185">Reference proteome</keyword>
<gene>
    <name evidence="3" type="ORF">QTG54_012708</name>
</gene>
<feature type="signal peptide" evidence="1">
    <location>
        <begin position="1"/>
        <end position="22"/>
    </location>
</feature>
<evidence type="ECO:0000313" key="3">
    <source>
        <dbReference type="EMBL" id="KAK1736686.1"/>
    </source>
</evidence>
<dbReference type="Gene3D" id="3.40.50.150">
    <property type="entry name" value="Vaccinia Virus protein VP39"/>
    <property type="match status" value="1"/>
</dbReference>
<accession>A0AAD8XZA3</accession>